<reference evidence="3" key="1">
    <citation type="submission" date="2016-05" db="EMBL/GenBank/DDBJ databases">
        <authorList>
            <person name="Sharaf H."/>
        </authorList>
    </citation>
    <scope>NUCLEOTIDE SEQUENCE [LARGE SCALE GENOMIC DNA]</scope>
    <source>
        <strain evidence="3">H</strain>
    </source>
</reference>
<evidence type="ECO:0000313" key="2">
    <source>
        <dbReference type="EMBL" id="SBO24014.1"/>
    </source>
</evidence>
<keyword evidence="1" id="KW-0732">Signal</keyword>
<gene>
    <name evidence="2" type="ORF">PKNA1_C2_0619300</name>
</gene>
<dbReference type="EMBL" id="CWHQ02000009">
    <property type="protein sequence ID" value="SBO24014.1"/>
    <property type="molecule type" value="Genomic_DNA"/>
</dbReference>
<organism evidence="2 3">
    <name type="scientific">Plasmodium knowlesi (strain H)</name>
    <dbReference type="NCBI Taxonomy" id="5851"/>
    <lineage>
        <taxon>Eukaryota</taxon>
        <taxon>Sar</taxon>
        <taxon>Alveolata</taxon>
        <taxon>Apicomplexa</taxon>
        <taxon>Aconoidasida</taxon>
        <taxon>Haemosporida</taxon>
        <taxon>Plasmodiidae</taxon>
        <taxon>Plasmodium</taxon>
        <taxon>Plasmodium (Plasmodium)</taxon>
    </lineage>
</organism>
<feature type="chain" id="PRO_5008361993" evidence="1">
    <location>
        <begin position="20"/>
        <end position="110"/>
    </location>
</feature>
<accession>A0A1A7VPM4</accession>
<dbReference type="AlphaFoldDB" id="A0A1A7VPM4"/>
<sequence>MKQSLFYFFLLFFLSAAKSDDDEYSELDEYEVKNKFTVRVLRGSSFRCGLDLGDEAEIEMRTFLPIWLCPTENYSRRTQRHSLKCRTARNVRRRAKKSWHPRWWNRQGIL</sequence>
<feature type="signal peptide" evidence="1">
    <location>
        <begin position="1"/>
        <end position="19"/>
    </location>
</feature>
<evidence type="ECO:0000256" key="1">
    <source>
        <dbReference type="SAM" id="SignalP"/>
    </source>
</evidence>
<evidence type="ECO:0000313" key="3">
    <source>
        <dbReference type="Proteomes" id="UP000182128"/>
    </source>
</evidence>
<protein>
    <submittedName>
        <fullName evidence="2">Uncharacterized protein</fullName>
    </submittedName>
</protein>
<dbReference type="Proteomes" id="UP000182128">
    <property type="component" value="Unassembled WGS sequence"/>
</dbReference>
<proteinExistence type="predicted"/>
<name>A0A1A7VPM4_PLAKH</name>